<keyword evidence="2" id="KW-1185">Reference proteome</keyword>
<protein>
    <submittedName>
        <fullName evidence="1">Uncharacterized protein</fullName>
    </submittedName>
</protein>
<name>A0ACB0KW62_TRIPR</name>
<dbReference type="EMBL" id="CASHSV030000311">
    <property type="protein sequence ID" value="CAJ2660935.1"/>
    <property type="molecule type" value="Genomic_DNA"/>
</dbReference>
<gene>
    <name evidence="1" type="ORF">MILVUS5_LOCUS26772</name>
</gene>
<accession>A0ACB0KW62</accession>
<sequence>MEFFSLETNLENDLNNMRKYYESGKTKEASWRESQLKGLRNFVIENEENILKSLKKDLGKHHVEAFRDEVGILKRSIDLAIKSFRKWMSGKEAKLPQIALLSSAEIVAEPLGLVLIISSWNFPFGVSLEPLIGAVAAGNIVVLKPSEMAPFSSSLLGTVLPNYLDINGIKVIEGGPEVGEQLLHKKWDKIFFTGSARVGRIVMSAAVEHLTPVTLELGGKCPALLDSLSTSWDREMAVKRILLAKYGSCAGQACIAIDYVLVEKSFSSTLVELLKENIQKMFGDNPKASNTIGRIVNRKHCNRIKSLLNEPKVKESVVFGGSMDEDDLFMEPTILLDPPLESAIMTEEIFGPLLPIITLEKIEDGIQFINSKGKPLAIYAFTKNQTLQRRMLSETSSGSIVFNDAILQYVADTLPFGGIGDSGFGKYHGKFSFDTFSHHKAVARRSYYTDFWFRFPPWNLNKFQLLEEAYNLNYIGMLLVLLGLKRSKRSLYMACN</sequence>
<comment type="caution">
    <text evidence="1">The sequence shown here is derived from an EMBL/GenBank/DDBJ whole genome shotgun (WGS) entry which is preliminary data.</text>
</comment>
<evidence type="ECO:0000313" key="1">
    <source>
        <dbReference type="EMBL" id="CAJ2660935.1"/>
    </source>
</evidence>
<reference evidence="1" key="1">
    <citation type="submission" date="2023-10" db="EMBL/GenBank/DDBJ databases">
        <authorList>
            <person name="Rodriguez Cubillos JULIANA M."/>
            <person name="De Vega J."/>
        </authorList>
    </citation>
    <scope>NUCLEOTIDE SEQUENCE</scope>
</reference>
<proteinExistence type="predicted"/>
<organism evidence="1 2">
    <name type="scientific">Trifolium pratense</name>
    <name type="common">Red clover</name>
    <dbReference type="NCBI Taxonomy" id="57577"/>
    <lineage>
        <taxon>Eukaryota</taxon>
        <taxon>Viridiplantae</taxon>
        <taxon>Streptophyta</taxon>
        <taxon>Embryophyta</taxon>
        <taxon>Tracheophyta</taxon>
        <taxon>Spermatophyta</taxon>
        <taxon>Magnoliopsida</taxon>
        <taxon>eudicotyledons</taxon>
        <taxon>Gunneridae</taxon>
        <taxon>Pentapetalae</taxon>
        <taxon>rosids</taxon>
        <taxon>fabids</taxon>
        <taxon>Fabales</taxon>
        <taxon>Fabaceae</taxon>
        <taxon>Papilionoideae</taxon>
        <taxon>50 kb inversion clade</taxon>
        <taxon>NPAAA clade</taxon>
        <taxon>Hologalegina</taxon>
        <taxon>IRL clade</taxon>
        <taxon>Trifolieae</taxon>
        <taxon>Trifolium</taxon>
    </lineage>
</organism>
<evidence type="ECO:0000313" key="2">
    <source>
        <dbReference type="Proteomes" id="UP001177021"/>
    </source>
</evidence>
<dbReference type="Proteomes" id="UP001177021">
    <property type="component" value="Unassembled WGS sequence"/>
</dbReference>